<dbReference type="InterPro" id="IPR020568">
    <property type="entry name" value="Ribosomal_Su5_D2-typ_SF"/>
</dbReference>
<dbReference type="GO" id="GO:0034475">
    <property type="term" value="P:U4 snRNA 3'-end processing"/>
    <property type="evidence" value="ECO:0007669"/>
    <property type="project" value="TreeGrafter"/>
</dbReference>
<sequence length="287" mass="32236">MPVDNRRITVPENTTCYNLFTKSKSFKNRCEHFINTSGKRPDGRKAEEHRKIFLQMNVVTQAKGSAYIEVGKTKVIVSVFDPRGIPNNSDYKQNGELYCEFKYAPFSCTKRRLHQQDSEEKQKSLIMKRSLESAVCRHEFPNFQVDIYALVLENDGSTLSAAITAAGIALAQAGIPMYDIITAAEFGYQDGTYVLDPTSQEERICSVTMQENNDSANEFKPQGIIILSMLLTHQQVSGFHANGNLRLSDVNNSFDVISRATADIANLVKKNLVKQVIKNVQENAIKK</sequence>
<evidence type="ECO:0000313" key="10">
    <source>
        <dbReference type="Proteomes" id="UP000192223"/>
    </source>
</evidence>
<dbReference type="GO" id="GO:0071028">
    <property type="term" value="P:nuclear mRNA surveillance"/>
    <property type="evidence" value="ECO:0007669"/>
    <property type="project" value="TreeGrafter"/>
</dbReference>
<dbReference type="GO" id="GO:0000177">
    <property type="term" value="C:cytoplasmic exosome (RNase complex)"/>
    <property type="evidence" value="ECO:0007669"/>
    <property type="project" value="TreeGrafter"/>
</dbReference>
<gene>
    <name evidence="11" type="primary">LOC108741889</name>
</gene>
<comment type="subcellular location">
    <subcellularLocation>
        <location evidence="2">Cytoplasm</location>
    </subcellularLocation>
    <subcellularLocation>
        <location evidence="1">Nucleus</location>
    </subcellularLocation>
</comment>
<dbReference type="FunCoup" id="A0A1W4X8D8">
    <property type="interactions" value="48"/>
</dbReference>
<dbReference type="KEGG" id="apln:108741889"/>
<evidence type="ECO:0000259" key="9">
    <source>
        <dbReference type="Pfam" id="PF01138"/>
    </source>
</evidence>
<dbReference type="GO" id="GO:0006364">
    <property type="term" value="P:rRNA processing"/>
    <property type="evidence" value="ECO:0007669"/>
    <property type="project" value="UniProtKB-KW"/>
</dbReference>
<dbReference type="AlphaFoldDB" id="A0A1W4X8D8"/>
<accession>A0A1W4X8D8</accession>
<evidence type="ECO:0000256" key="2">
    <source>
        <dbReference type="ARBA" id="ARBA00004496"/>
    </source>
</evidence>
<dbReference type="OrthoDB" id="2504340at2759"/>
<keyword evidence="10" id="KW-1185">Reference proteome</keyword>
<evidence type="ECO:0000256" key="1">
    <source>
        <dbReference type="ARBA" id="ARBA00004123"/>
    </source>
</evidence>
<dbReference type="Gene3D" id="3.30.230.70">
    <property type="entry name" value="GHMP Kinase, N-terminal domain"/>
    <property type="match status" value="1"/>
</dbReference>
<dbReference type="GO" id="GO:0003723">
    <property type="term" value="F:RNA binding"/>
    <property type="evidence" value="ECO:0007669"/>
    <property type="project" value="UniProtKB-KW"/>
</dbReference>
<keyword evidence="5" id="KW-0698">rRNA processing</keyword>
<dbReference type="STRING" id="224129.A0A1W4X8D8"/>
<dbReference type="InParanoid" id="A0A1W4X8D8"/>
<name>A0A1W4X8D8_AGRPL</name>
<dbReference type="Proteomes" id="UP000192223">
    <property type="component" value="Unplaced"/>
</dbReference>
<dbReference type="PANTHER" id="PTHR11953:SF2">
    <property type="entry name" value="EXOSOME COMPLEX COMPONENT MTR3"/>
    <property type="match status" value="1"/>
</dbReference>
<evidence type="ECO:0000313" key="11">
    <source>
        <dbReference type="RefSeq" id="XP_018332361.1"/>
    </source>
</evidence>
<evidence type="ECO:0000256" key="7">
    <source>
        <dbReference type="ARBA" id="ARBA00022884"/>
    </source>
</evidence>
<keyword evidence="8" id="KW-0539">Nucleus</keyword>
<evidence type="ECO:0000256" key="3">
    <source>
        <dbReference type="ARBA" id="ARBA00006678"/>
    </source>
</evidence>
<reference evidence="11" key="1">
    <citation type="submission" date="2025-08" db="UniProtKB">
        <authorList>
            <consortium name="RefSeq"/>
        </authorList>
    </citation>
    <scope>IDENTIFICATION</scope>
    <source>
        <tissue evidence="11">Entire body</tissue>
    </source>
</reference>
<dbReference type="GO" id="GO:0000176">
    <property type="term" value="C:nuclear exosome (RNase complex)"/>
    <property type="evidence" value="ECO:0007669"/>
    <property type="project" value="TreeGrafter"/>
</dbReference>
<dbReference type="CDD" id="cd11371">
    <property type="entry name" value="RNase_PH_MTR3"/>
    <property type="match status" value="1"/>
</dbReference>
<dbReference type="RefSeq" id="XP_018332361.1">
    <property type="nucleotide sequence ID" value="XM_018476859.2"/>
</dbReference>
<evidence type="ECO:0000256" key="5">
    <source>
        <dbReference type="ARBA" id="ARBA00022552"/>
    </source>
</evidence>
<organism evidence="10 11">
    <name type="scientific">Agrilus planipennis</name>
    <name type="common">Emerald ash borer</name>
    <name type="synonym">Agrilus marcopoli</name>
    <dbReference type="NCBI Taxonomy" id="224129"/>
    <lineage>
        <taxon>Eukaryota</taxon>
        <taxon>Metazoa</taxon>
        <taxon>Ecdysozoa</taxon>
        <taxon>Arthropoda</taxon>
        <taxon>Hexapoda</taxon>
        <taxon>Insecta</taxon>
        <taxon>Pterygota</taxon>
        <taxon>Neoptera</taxon>
        <taxon>Endopterygota</taxon>
        <taxon>Coleoptera</taxon>
        <taxon>Polyphaga</taxon>
        <taxon>Elateriformia</taxon>
        <taxon>Buprestoidea</taxon>
        <taxon>Buprestidae</taxon>
        <taxon>Agrilinae</taxon>
        <taxon>Agrilus</taxon>
    </lineage>
</organism>
<protein>
    <submittedName>
        <fullName evidence="11">Exosome complex component MTR3</fullName>
    </submittedName>
</protein>
<dbReference type="SUPFAM" id="SSF54211">
    <property type="entry name" value="Ribosomal protein S5 domain 2-like"/>
    <property type="match status" value="1"/>
</dbReference>
<dbReference type="InterPro" id="IPR036345">
    <property type="entry name" value="ExoRNase_PH_dom2_sf"/>
</dbReference>
<keyword evidence="4" id="KW-0963">Cytoplasm</keyword>
<evidence type="ECO:0000256" key="4">
    <source>
        <dbReference type="ARBA" id="ARBA00022490"/>
    </source>
</evidence>
<keyword evidence="7" id="KW-0694">RNA-binding</keyword>
<dbReference type="InterPro" id="IPR050080">
    <property type="entry name" value="RNase_PH"/>
</dbReference>
<feature type="domain" description="Exoribonuclease phosphorolytic" evidence="9">
    <location>
        <begin position="48"/>
        <end position="176"/>
    </location>
</feature>
<dbReference type="InterPro" id="IPR027408">
    <property type="entry name" value="PNPase/RNase_PH_dom_sf"/>
</dbReference>
<evidence type="ECO:0000256" key="6">
    <source>
        <dbReference type="ARBA" id="ARBA00022835"/>
    </source>
</evidence>
<dbReference type="GO" id="GO:0005730">
    <property type="term" value="C:nucleolus"/>
    <property type="evidence" value="ECO:0007669"/>
    <property type="project" value="TreeGrafter"/>
</dbReference>
<evidence type="ECO:0000256" key="8">
    <source>
        <dbReference type="ARBA" id="ARBA00023242"/>
    </source>
</evidence>
<keyword evidence="6" id="KW-0271">Exosome</keyword>
<dbReference type="GeneID" id="108741889"/>
<dbReference type="InterPro" id="IPR001247">
    <property type="entry name" value="ExoRNase_PH_dom1"/>
</dbReference>
<dbReference type="SUPFAM" id="SSF55666">
    <property type="entry name" value="Ribonuclease PH domain 2-like"/>
    <property type="match status" value="1"/>
</dbReference>
<dbReference type="Pfam" id="PF01138">
    <property type="entry name" value="RNase_PH"/>
    <property type="match status" value="1"/>
</dbReference>
<proteinExistence type="inferred from homology"/>
<dbReference type="GO" id="GO:0071051">
    <property type="term" value="P:poly(A)-dependent snoRNA 3'-end processing"/>
    <property type="evidence" value="ECO:0007669"/>
    <property type="project" value="TreeGrafter"/>
</dbReference>
<dbReference type="GO" id="GO:0016075">
    <property type="term" value="P:rRNA catabolic process"/>
    <property type="evidence" value="ECO:0007669"/>
    <property type="project" value="TreeGrafter"/>
</dbReference>
<comment type="similarity">
    <text evidence="3">Belongs to the RNase PH family.</text>
</comment>
<dbReference type="PANTHER" id="PTHR11953">
    <property type="entry name" value="EXOSOME COMPLEX COMPONENT"/>
    <property type="match status" value="1"/>
</dbReference>